<dbReference type="RefSeq" id="WP_102065446.1">
    <property type="nucleotide sequence ID" value="NZ_PKQE01000002.1"/>
</dbReference>
<evidence type="ECO:0000256" key="3">
    <source>
        <dbReference type="ARBA" id="ARBA00022475"/>
    </source>
</evidence>
<evidence type="ECO:0000313" key="9">
    <source>
        <dbReference type="EMBL" id="PLC42342.1"/>
    </source>
</evidence>
<feature type="transmembrane region" description="Helical" evidence="8">
    <location>
        <begin position="397"/>
        <end position="418"/>
    </location>
</feature>
<dbReference type="InterPro" id="IPR051800">
    <property type="entry name" value="PqiA-PqiB_transport"/>
</dbReference>
<keyword evidence="5 8" id="KW-0812">Transmembrane</keyword>
<dbReference type="InterPro" id="IPR005219">
    <property type="entry name" value="PqiA-like_proteobact"/>
</dbReference>
<dbReference type="PANTHER" id="PTHR30462:SF3">
    <property type="entry name" value="INTERMEMBRANE TRANSPORT PROTEIN PQIA"/>
    <property type="match status" value="1"/>
</dbReference>
<evidence type="ECO:0000256" key="1">
    <source>
        <dbReference type="ARBA" id="ARBA00004429"/>
    </source>
</evidence>
<sequence length="442" mass="47849">MESAHLIACHECDRMFRRPPRSDGLNVRCSRCASDLSSAHSARPTLDAVSAMAVAALITLVIAQCFPIIALNAQGMASQATLFDAVSSLWAGHVRVVAAIVLFTTTLFPSMELVALLYVLLPLRAGTVPPGFRHVIRFLQWLRPWGMIEVFMLGVLVTTVKMISLARVIPGAGLFAFGALTVLLALVSRFDPHRLWHACDEIKAGDGATPSAEVRADSPQNEAVVTDPVKGVCAKQVGLVACHTCGSVQPFQRGEAHQRCHRCHSTLHERRPASVSRTTALLLAAALLYIPANLLPVMHSTSLGRSEDDTILSGVAYFWTSGDWGLAAVVFIASVVVPMLKLAILAVLVFAAHRRSTWRPHERTRLYRLVERIGRWSMLDVFVVALTVALVHFGSFAVITAGPGALAFGAVVILTMIASMQFDPRLIWDPIPDEDTAAQDGS</sequence>
<feature type="transmembrane region" description="Helical" evidence="8">
    <location>
        <begin position="142"/>
        <end position="163"/>
    </location>
</feature>
<evidence type="ECO:0000256" key="8">
    <source>
        <dbReference type="SAM" id="Phobius"/>
    </source>
</evidence>
<dbReference type="OrthoDB" id="9800207at2"/>
<dbReference type="Proteomes" id="UP000234456">
    <property type="component" value="Unassembled WGS sequence"/>
</dbReference>
<dbReference type="PANTHER" id="PTHR30462">
    <property type="entry name" value="INTERMEMBRANE TRANSPORT PROTEIN PQIB-RELATED"/>
    <property type="match status" value="1"/>
</dbReference>
<feature type="transmembrane region" description="Helical" evidence="8">
    <location>
        <begin position="48"/>
        <end position="73"/>
    </location>
</feature>
<evidence type="ECO:0000313" key="10">
    <source>
        <dbReference type="Proteomes" id="UP000234456"/>
    </source>
</evidence>
<evidence type="ECO:0000256" key="7">
    <source>
        <dbReference type="ARBA" id="ARBA00023136"/>
    </source>
</evidence>
<proteinExistence type="inferred from homology"/>
<dbReference type="EMBL" id="PKQE01000002">
    <property type="protein sequence ID" value="PLC42342.1"/>
    <property type="molecule type" value="Genomic_DNA"/>
</dbReference>
<reference evidence="9 10" key="1">
    <citation type="submission" date="2017-12" db="EMBL/GenBank/DDBJ databases">
        <title>Draft genome sequence of Ralstonia pickettii 52.</title>
        <authorList>
            <person name="Zheng B."/>
        </authorList>
    </citation>
    <scope>NUCLEOTIDE SEQUENCE [LARGE SCALE GENOMIC DNA]</scope>
    <source>
        <strain evidence="9 10">52</strain>
    </source>
</reference>
<feature type="transmembrane region" description="Helical" evidence="8">
    <location>
        <begin position="280"/>
        <end position="298"/>
    </location>
</feature>
<comment type="similarity">
    <text evidence="2">Belongs to the PqiA family.</text>
</comment>
<protein>
    <submittedName>
        <fullName evidence="9">PqiA protein</fullName>
    </submittedName>
</protein>
<gene>
    <name evidence="9" type="ORF">C0Q88_10215</name>
</gene>
<comment type="caution">
    <text evidence="9">The sequence shown here is derived from an EMBL/GenBank/DDBJ whole genome shotgun (WGS) entry which is preliminary data.</text>
</comment>
<feature type="transmembrane region" description="Helical" evidence="8">
    <location>
        <begin position="169"/>
        <end position="187"/>
    </location>
</feature>
<feature type="transmembrane region" description="Helical" evidence="8">
    <location>
        <begin position="373"/>
        <end position="391"/>
    </location>
</feature>
<keyword evidence="6 8" id="KW-1133">Transmembrane helix</keyword>
<dbReference type="NCBIfam" id="TIGR00155">
    <property type="entry name" value="pqiA_fam"/>
    <property type="match status" value="1"/>
</dbReference>
<dbReference type="Pfam" id="PF04403">
    <property type="entry name" value="PqiA"/>
    <property type="match status" value="2"/>
</dbReference>
<comment type="subcellular location">
    <subcellularLocation>
        <location evidence="1">Cell inner membrane</location>
        <topology evidence="1">Multi-pass membrane protein</topology>
    </subcellularLocation>
</comment>
<keyword evidence="3" id="KW-1003">Cell membrane</keyword>
<evidence type="ECO:0000256" key="6">
    <source>
        <dbReference type="ARBA" id="ARBA00022989"/>
    </source>
</evidence>
<feature type="transmembrane region" description="Helical" evidence="8">
    <location>
        <begin position="324"/>
        <end position="352"/>
    </location>
</feature>
<keyword evidence="7 8" id="KW-0472">Membrane</keyword>
<evidence type="ECO:0000256" key="5">
    <source>
        <dbReference type="ARBA" id="ARBA00022692"/>
    </source>
</evidence>
<organism evidence="9 10">
    <name type="scientific">Ralstonia pickettii</name>
    <name type="common">Burkholderia pickettii</name>
    <dbReference type="NCBI Taxonomy" id="329"/>
    <lineage>
        <taxon>Bacteria</taxon>
        <taxon>Pseudomonadati</taxon>
        <taxon>Pseudomonadota</taxon>
        <taxon>Betaproteobacteria</taxon>
        <taxon>Burkholderiales</taxon>
        <taxon>Burkholderiaceae</taxon>
        <taxon>Ralstonia</taxon>
    </lineage>
</organism>
<keyword evidence="4" id="KW-0997">Cell inner membrane</keyword>
<dbReference type="InterPro" id="IPR007498">
    <property type="entry name" value="PqiA-like"/>
</dbReference>
<evidence type="ECO:0000256" key="2">
    <source>
        <dbReference type="ARBA" id="ARBA00007555"/>
    </source>
</evidence>
<accession>A0A2N4TRK4</accession>
<feature type="transmembrane region" description="Helical" evidence="8">
    <location>
        <begin position="93"/>
        <end position="121"/>
    </location>
</feature>
<dbReference type="GO" id="GO:0005886">
    <property type="term" value="C:plasma membrane"/>
    <property type="evidence" value="ECO:0007669"/>
    <property type="project" value="UniProtKB-SubCell"/>
</dbReference>
<name>A0A2N4TRK4_RALPI</name>
<dbReference type="AlphaFoldDB" id="A0A2N4TRK4"/>
<evidence type="ECO:0000256" key="4">
    <source>
        <dbReference type="ARBA" id="ARBA00022519"/>
    </source>
</evidence>